<dbReference type="EMBL" id="KT820662">
    <property type="protein sequence ID" value="ALH23336.1"/>
    <property type="molecule type" value="Genomic_DNA"/>
</dbReference>
<dbReference type="KEGG" id="vg:26049297"/>
<feature type="region of interest" description="Disordered" evidence="1">
    <location>
        <begin position="85"/>
        <end position="123"/>
    </location>
</feature>
<feature type="transmembrane region" description="Helical" evidence="2">
    <location>
        <begin position="56"/>
        <end position="74"/>
    </location>
</feature>
<organism evidence="3 4">
    <name type="scientific">Chrysochromulina ericina virus CeV-01B</name>
    <dbReference type="NCBI Taxonomy" id="3070830"/>
    <lineage>
        <taxon>Viruses</taxon>
        <taxon>Varidnaviria</taxon>
        <taxon>Bamfordvirae</taxon>
        <taxon>Nucleocytoviricota</taxon>
        <taxon>Megaviricetes</taxon>
        <taxon>Imitervirales</taxon>
        <taxon>Mesomimiviridae</taxon>
        <taxon>Tethysvirus</taxon>
        <taxon>Tethysvirus raunefjordenense</taxon>
    </lineage>
</organism>
<protein>
    <submittedName>
        <fullName evidence="3">Uncharacterized protein</fullName>
    </submittedName>
</protein>
<keyword evidence="2" id="KW-1133">Transmembrane helix</keyword>
<accession>A0A0N9QAX2</accession>
<dbReference type="Proteomes" id="UP000203826">
    <property type="component" value="Segment"/>
</dbReference>
<feature type="compositionally biased region" description="Basic residues" evidence="1">
    <location>
        <begin position="90"/>
        <end position="101"/>
    </location>
</feature>
<evidence type="ECO:0000256" key="2">
    <source>
        <dbReference type="SAM" id="Phobius"/>
    </source>
</evidence>
<keyword evidence="2" id="KW-0812">Transmembrane</keyword>
<name>A0A0N9QAX2_9VIRU</name>
<feature type="compositionally biased region" description="Basic and acidic residues" evidence="1">
    <location>
        <begin position="114"/>
        <end position="123"/>
    </location>
</feature>
<evidence type="ECO:0000313" key="3">
    <source>
        <dbReference type="EMBL" id="ALH23336.1"/>
    </source>
</evidence>
<keyword evidence="4" id="KW-1185">Reference proteome</keyword>
<proteinExistence type="predicted"/>
<feature type="transmembrane region" description="Helical" evidence="2">
    <location>
        <begin position="30"/>
        <end position="49"/>
    </location>
</feature>
<evidence type="ECO:0000313" key="4">
    <source>
        <dbReference type="Proteomes" id="UP000203826"/>
    </source>
</evidence>
<sequence>MLSNQEIIYIVYYVIERVLSLLVLGPYGAATFGLLVGFIINLGILHLLIKYNFQNLANIVLVIGILLGVISQILCFKNLTSCNRQEGMKNRKKARRVKNKLKQYLQRDDEESDDEKKSKLSKK</sequence>
<evidence type="ECO:0000256" key="1">
    <source>
        <dbReference type="SAM" id="MobiDB-lite"/>
    </source>
</evidence>
<keyword evidence="2" id="KW-0472">Membrane</keyword>
<reference evidence="3 4" key="1">
    <citation type="journal article" date="2015" name="Genome Announc.">
        <title>The 474-Kilobase-Pair Complete Genome Sequence of CeV-01B, a Virus Infecting Haptolina (Chrysochromulina) ericina (Prymnesiophyceae).</title>
        <authorList>
            <person name="Gallot-Lavallee L."/>
            <person name="Pagarete A."/>
            <person name="Legendre M."/>
            <person name="Santini S."/>
            <person name="Sandaa R.A."/>
            <person name="Himmelbauer H."/>
            <person name="Ogata H."/>
            <person name="Bratbak G."/>
            <person name="Claverie J.M."/>
        </authorList>
    </citation>
    <scope>NUCLEOTIDE SEQUENCE [LARGE SCALE GENOMIC DNA]</scope>
    <source>
        <strain evidence="3">CeV-01B</strain>
    </source>
</reference>
<gene>
    <name evidence="3" type="ORF">ceV_430</name>
</gene>